<accession>A0A511YYF0</accession>
<sequence length="89" mass="10326">MAALLITYDLNKPGQNYDSLYEKIRELGTWWHYLDSTWIVVSSLSPSQAFDRLKPSMDASDRMLVLDITKDTYSGWLTQAAWDWLNAHV</sequence>
<dbReference type="OrthoDB" id="2656750at2"/>
<keyword evidence="2" id="KW-1185">Reference proteome</keyword>
<comment type="caution">
    <text evidence="1">The sequence shown here is derived from an EMBL/GenBank/DDBJ whole genome shotgun (WGS) entry which is preliminary data.</text>
</comment>
<organism evidence="1 2">
    <name type="scientific">Actinotalea fermentans</name>
    <dbReference type="NCBI Taxonomy" id="43671"/>
    <lineage>
        <taxon>Bacteria</taxon>
        <taxon>Bacillati</taxon>
        <taxon>Actinomycetota</taxon>
        <taxon>Actinomycetes</taxon>
        <taxon>Micrococcales</taxon>
        <taxon>Cellulomonadaceae</taxon>
        <taxon>Actinotalea</taxon>
    </lineage>
</organism>
<evidence type="ECO:0008006" key="3">
    <source>
        <dbReference type="Google" id="ProtNLM"/>
    </source>
</evidence>
<proteinExistence type="predicted"/>
<gene>
    <name evidence="1" type="ORF">AFE02nite_19530</name>
</gene>
<evidence type="ECO:0000313" key="2">
    <source>
        <dbReference type="Proteomes" id="UP000321484"/>
    </source>
</evidence>
<dbReference type="RefSeq" id="WP_034243178.1">
    <property type="nucleotide sequence ID" value="NZ_BJYK01000005.1"/>
</dbReference>
<evidence type="ECO:0000313" key="1">
    <source>
        <dbReference type="EMBL" id="GEN80219.1"/>
    </source>
</evidence>
<dbReference type="Proteomes" id="UP000321484">
    <property type="component" value="Unassembled WGS sequence"/>
</dbReference>
<dbReference type="AlphaFoldDB" id="A0A511YYF0"/>
<name>A0A511YYF0_9CELL</name>
<protein>
    <recommendedName>
        <fullName evidence="3">SinR family protein</fullName>
    </recommendedName>
</protein>
<dbReference type="EMBL" id="BJYK01000005">
    <property type="protein sequence ID" value="GEN80219.1"/>
    <property type="molecule type" value="Genomic_DNA"/>
</dbReference>
<reference evidence="1 2" key="1">
    <citation type="submission" date="2019-07" db="EMBL/GenBank/DDBJ databases">
        <title>Whole genome shotgun sequence of Actinotalea fermentans NBRC 105374.</title>
        <authorList>
            <person name="Hosoyama A."/>
            <person name="Uohara A."/>
            <person name="Ohji S."/>
            <person name="Ichikawa N."/>
        </authorList>
    </citation>
    <scope>NUCLEOTIDE SEQUENCE [LARGE SCALE GENOMIC DNA]</scope>
    <source>
        <strain evidence="1 2">NBRC 105374</strain>
    </source>
</reference>